<dbReference type="Proteomes" id="UP000007468">
    <property type="component" value="Chromosome"/>
</dbReference>
<protein>
    <recommendedName>
        <fullName evidence="4">Probable cell division protein WhiA</fullName>
    </recommendedName>
</protein>
<evidence type="ECO:0000256" key="3">
    <source>
        <dbReference type="ARBA" id="ARBA00023306"/>
    </source>
</evidence>
<organism evidence="8 9">
    <name type="scientific">Filifactor alocis (strain ATCC 35896 / CCUG 47790 / D40 B5)</name>
    <name type="common">Fusobacterium alocis</name>
    <dbReference type="NCBI Taxonomy" id="546269"/>
    <lineage>
        <taxon>Bacteria</taxon>
        <taxon>Bacillati</taxon>
        <taxon>Bacillota</taxon>
        <taxon>Clostridia</taxon>
        <taxon>Peptostreptococcales</taxon>
        <taxon>Filifactoraceae</taxon>
        <taxon>Filifactor</taxon>
    </lineage>
</organism>
<gene>
    <name evidence="4" type="primary">whiA</name>
    <name evidence="8" type="ordered locus">HMPREF0389_01263</name>
</gene>
<name>D6GT26_FILAD</name>
<evidence type="ECO:0000259" key="7">
    <source>
        <dbReference type="Pfam" id="PF14527"/>
    </source>
</evidence>
<dbReference type="RefSeq" id="WP_014263179.1">
    <property type="nucleotide sequence ID" value="NC_016630.1"/>
</dbReference>
<comment type="function">
    <text evidence="4">Involved in cell division and chromosome segregation.</text>
</comment>
<accession>D6GT26</accession>
<dbReference type="InterPro" id="IPR027434">
    <property type="entry name" value="Homing_endonucl"/>
</dbReference>
<proteinExistence type="inferred from homology"/>
<dbReference type="GO" id="GO:0051301">
    <property type="term" value="P:cell division"/>
    <property type="evidence" value="ECO:0007669"/>
    <property type="project" value="UniProtKB-UniRule"/>
</dbReference>
<evidence type="ECO:0000313" key="8">
    <source>
        <dbReference type="EMBL" id="EFE28011.1"/>
    </source>
</evidence>
<feature type="domain" description="Sporulation regulator WhiA C-terminal" evidence="5">
    <location>
        <begin position="225"/>
        <end position="308"/>
    </location>
</feature>
<dbReference type="GO" id="GO:0003677">
    <property type="term" value="F:DNA binding"/>
    <property type="evidence" value="ECO:0007669"/>
    <property type="project" value="UniProtKB-UniRule"/>
</dbReference>
<keyword evidence="9" id="KW-1185">Reference proteome</keyword>
<keyword evidence="1 4" id="KW-0132">Cell division</keyword>
<comment type="similarity">
    <text evidence="4">Belongs to the WhiA family.</text>
</comment>
<sequence length="317" mass="36242">MSFSTEVKNNLARIIPDTKEEQISELSGMIRVGATLRFVGRGLLSFVITIENPAVCRKIVKIIKQCFRIRVEISVKKNENLKKRFYTISIPEDEKANMILIETGILVKNEEFYSLTSKIPNHMLSIEENRNAYIRGVFLGGGSVGDPAKSYHMEFVTSDDEFAEHFKNMLNEHDLHANVTKRKTNNVVYVKDSSHIALLLALMGDFENTCHMESVKIEKQVRNQINRIVNCETANINKTVNSAGKQIESIRYIQDTVGLSELSEELQQIAKLRLEYPYASLRELGEQLEIPLGRSAVNHRLKKIQQFAEKIKELEEK</sequence>
<dbReference type="InterPro" id="IPR039518">
    <property type="entry name" value="WhiA_LAGLIDADG_dom"/>
</dbReference>
<evidence type="ECO:0000259" key="5">
    <source>
        <dbReference type="Pfam" id="PF02650"/>
    </source>
</evidence>
<dbReference type="Pfam" id="PF02650">
    <property type="entry name" value="HTH_WhiA"/>
    <property type="match status" value="1"/>
</dbReference>
<dbReference type="KEGG" id="faa:HMPREF0389_01263"/>
<keyword evidence="2 4" id="KW-0238">DNA-binding</keyword>
<dbReference type="PANTHER" id="PTHR37307:SF1">
    <property type="entry name" value="CELL DIVISION PROTEIN WHIA-RELATED"/>
    <property type="match status" value="1"/>
</dbReference>
<dbReference type="eggNOG" id="COG1481">
    <property type="taxonomic scope" value="Bacteria"/>
</dbReference>
<reference evidence="9" key="1">
    <citation type="submission" date="2010-12" db="EMBL/GenBank/DDBJ databases">
        <title>The genome sequence of Filifactor alocis strain ATCC 35896.</title>
        <authorList>
            <consortium name="The Broad Institute Genome Sequencing Platform"/>
            <person name="Ward D."/>
            <person name="Earl A."/>
            <person name="Feldgarden M."/>
            <person name="Young S.K."/>
            <person name="Gargeya S."/>
            <person name="Zeng Q."/>
            <person name="Alvarado L."/>
            <person name="Berlin A."/>
            <person name="Bochicchio J."/>
            <person name="Chapman S.B."/>
            <person name="Chen Z."/>
            <person name="Freedman E."/>
            <person name="Gellesch M."/>
            <person name="Goldberg J."/>
            <person name="Griggs A."/>
            <person name="Gujja S."/>
            <person name="Heilman E."/>
            <person name="Heiman D."/>
            <person name="Howarth C."/>
            <person name="Mehta T."/>
            <person name="Neiman D."/>
            <person name="Pearson M."/>
            <person name="Roberts A."/>
            <person name="Saif S."/>
            <person name="Shea T."/>
            <person name="Shenoy N."/>
            <person name="Sisk P."/>
            <person name="Stolte C."/>
            <person name="Sykes S."/>
            <person name="White J."/>
            <person name="Yandava C."/>
            <person name="Izard J."/>
            <person name="Blanton J.M."/>
            <person name="Baranova O.V."/>
            <person name="Tanner A.C."/>
            <person name="Dewhirst F.E."/>
            <person name="Haas B."/>
            <person name="Nusbaum C."/>
            <person name="Birren B."/>
        </authorList>
    </citation>
    <scope>NUCLEOTIDE SEQUENCE [LARGE SCALE GENOMIC DNA]</scope>
    <source>
        <strain evidence="9">ATCC 35896 / D40 B5</strain>
    </source>
</reference>
<dbReference type="GO" id="GO:0043937">
    <property type="term" value="P:regulation of sporulation"/>
    <property type="evidence" value="ECO:0007669"/>
    <property type="project" value="InterPro"/>
</dbReference>
<dbReference type="STRING" id="546269.HMPREF0389_01263"/>
<dbReference type="Pfam" id="PF14527">
    <property type="entry name" value="LAGLIDADG_WhiA"/>
    <property type="match status" value="1"/>
</dbReference>
<dbReference type="NCBIfam" id="TIGR00647">
    <property type="entry name" value="DNA_bind_WhiA"/>
    <property type="match status" value="1"/>
</dbReference>
<dbReference type="OrthoDB" id="401278at2"/>
<dbReference type="AlphaFoldDB" id="D6GT26"/>
<feature type="domain" description="Sporulation transcription regulator WhiA N-terminal" evidence="6">
    <location>
        <begin position="20"/>
        <end position="106"/>
    </location>
</feature>
<dbReference type="EMBL" id="CP002390">
    <property type="protein sequence ID" value="EFE28011.1"/>
    <property type="molecule type" value="Genomic_DNA"/>
</dbReference>
<dbReference type="HAMAP" id="MF_01420">
    <property type="entry name" value="HTH_type_WhiA"/>
    <property type="match status" value="1"/>
</dbReference>
<dbReference type="Gene3D" id="3.10.28.10">
    <property type="entry name" value="Homing endonucleases"/>
    <property type="match status" value="1"/>
</dbReference>
<dbReference type="PATRIC" id="fig|546269.5.peg.1742"/>
<dbReference type="InterPro" id="IPR003802">
    <property type="entry name" value="Sporulation_regulator_WhiA"/>
</dbReference>
<dbReference type="SUPFAM" id="SSF55608">
    <property type="entry name" value="Homing endonucleases"/>
    <property type="match status" value="1"/>
</dbReference>
<evidence type="ECO:0000256" key="1">
    <source>
        <dbReference type="ARBA" id="ARBA00022618"/>
    </source>
</evidence>
<dbReference type="PANTHER" id="PTHR37307">
    <property type="entry name" value="CELL DIVISION PROTEIN WHIA-RELATED"/>
    <property type="match status" value="1"/>
</dbReference>
<keyword evidence="3 4" id="KW-0131">Cell cycle</keyword>
<dbReference type="InterPro" id="IPR018478">
    <property type="entry name" value="Sporu_reg_WhiA_N_dom"/>
</dbReference>
<feature type="domain" description="WhiA LAGLIDADG-like" evidence="7">
    <location>
        <begin position="131"/>
        <end position="222"/>
    </location>
</feature>
<evidence type="ECO:0000256" key="2">
    <source>
        <dbReference type="ARBA" id="ARBA00023125"/>
    </source>
</evidence>
<evidence type="ECO:0000313" key="9">
    <source>
        <dbReference type="Proteomes" id="UP000007468"/>
    </source>
</evidence>
<dbReference type="InterPro" id="IPR023054">
    <property type="entry name" value="Sporulation_regulator_WhiA_C"/>
</dbReference>
<evidence type="ECO:0000256" key="4">
    <source>
        <dbReference type="HAMAP-Rule" id="MF_01420"/>
    </source>
</evidence>
<dbReference type="Pfam" id="PF10298">
    <property type="entry name" value="WhiA_N"/>
    <property type="match status" value="1"/>
</dbReference>
<evidence type="ECO:0000259" key="6">
    <source>
        <dbReference type="Pfam" id="PF10298"/>
    </source>
</evidence>